<evidence type="ECO:0000256" key="6">
    <source>
        <dbReference type="SAM" id="Phobius"/>
    </source>
</evidence>
<evidence type="ECO:0000313" key="8">
    <source>
        <dbReference type="Proteomes" id="UP000255317"/>
    </source>
</evidence>
<feature type="transmembrane region" description="Helical" evidence="6">
    <location>
        <begin position="151"/>
        <end position="172"/>
    </location>
</feature>
<feature type="transmembrane region" description="Helical" evidence="6">
    <location>
        <begin position="117"/>
        <end position="139"/>
    </location>
</feature>
<keyword evidence="4 6" id="KW-1133">Transmembrane helix</keyword>
<feature type="transmembrane region" description="Helical" evidence="6">
    <location>
        <begin position="82"/>
        <end position="102"/>
    </location>
</feature>
<dbReference type="InterPro" id="IPR002797">
    <property type="entry name" value="Polysacc_synth"/>
</dbReference>
<feature type="transmembrane region" description="Helical" evidence="6">
    <location>
        <begin position="267"/>
        <end position="289"/>
    </location>
</feature>
<keyword evidence="5 6" id="KW-0472">Membrane</keyword>
<proteinExistence type="predicted"/>
<organism evidence="7 8">
    <name type="scientific">Marinirhabdus gelatinilytica</name>
    <dbReference type="NCBI Taxonomy" id="1703343"/>
    <lineage>
        <taxon>Bacteria</taxon>
        <taxon>Pseudomonadati</taxon>
        <taxon>Bacteroidota</taxon>
        <taxon>Flavobacteriia</taxon>
        <taxon>Flavobacteriales</taxon>
        <taxon>Flavobacteriaceae</taxon>
    </lineage>
</organism>
<dbReference type="Pfam" id="PF01943">
    <property type="entry name" value="Polysacc_synt"/>
    <property type="match status" value="1"/>
</dbReference>
<feature type="transmembrane region" description="Helical" evidence="6">
    <location>
        <begin position="458"/>
        <end position="476"/>
    </location>
</feature>
<dbReference type="EMBL" id="QRAO01000001">
    <property type="protein sequence ID" value="RDK88552.1"/>
    <property type="molecule type" value="Genomic_DNA"/>
</dbReference>
<evidence type="ECO:0000256" key="5">
    <source>
        <dbReference type="ARBA" id="ARBA00023136"/>
    </source>
</evidence>
<reference evidence="7 8" key="1">
    <citation type="submission" date="2018-07" db="EMBL/GenBank/DDBJ databases">
        <title>Genomic Encyclopedia of Type Strains, Phase IV (KMG-IV): sequencing the most valuable type-strain genomes for metagenomic binning, comparative biology and taxonomic classification.</title>
        <authorList>
            <person name="Goeker M."/>
        </authorList>
    </citation>
    <scope>NUCLEOTIDE SEQUENCE [LARGE SCALE GENOMIC DNA]</scope>
    <source>
        <strain evidence="7 8">DSM 101478</strain>
    </source>
</reference>
<dbReference type="PANTHER" id="PTHR30250">
    <property type="entry name" value="PST FAMILY PREDICTED COLANIC ACID TRANSPORTER"/>
    <property type="match status" value="1"/>
</dbReference>
<evidence type="ECO:0000256" key="4">
    <source>
        <dbReference type="ARBA" id="ARBA00022989"/>
    </source>
</evidence>
<evidence type="ECO:0000313" key="7">
    <source>
        <dbReference type="EMBL" id="RDK88552.1"/>
    </source>
</evidence>
<feature type="transmembrane region" description="Helical" evidence="6">
    <location>
        <begin position="227"/>
        <end position="247"/>
    </location>
</feature>
<feature type="transmembrane region" description="Helical" evidence="6">
    <location>
        <begin position="435"/>
        <end position="452"/>
    </location>
</feature>
<keyword evidence="3 6" id="KW-0812">Transmembrane</keyword>
<dbReference type="Proteomes" id="UP000255317">
    <property type="component" value="Unassembled WGS sequence"/>
</dbReference>
<feature type="transmembrane region" description="Helical" evidence="6">
    <location>
        <begin position="309"/>
        <end position="330"/>
    </location>
</feature>
<name>A0A370QJM8_9FLAO</name>
<feature type="transmembrane region" description="Helical" evidence="6">
    <location>
        <begin position="192"/>
        <end position="215"/>
    </location>
</feature>
<evidence type="ECO:0000256" key="3">
    <source>
        <dbReference type="ARBA" id="ARBA00022692"/>
    </source>
</evidence>
<sequence>MGVFKKLFQQTFIYGLATVLPRALAIVLVPLYTAVLAPSAFGIYATLMSYIILGNVLLSYGMETAFFRFINKHAAQKKTVEATALTSLTATAISFLICTLLFREQIANTIAFKVEYVTYALLILVLDALVILPFAWFRANERPRRYAIIKILNVCINLGCNLFFFLVLPRLVTNTSENFWSTIYTQENKVVYVFISNVIASGATLLMLLPLYVKIGFGFNKKLWKQMLKYAFPVLVAGVAFSINEAFDKIMLKYLLPENVAEAEVGVYAACYKLGVFMTLFATAFRLGIEPFFFNHAKEANAKTTYATITKYFSIFGSVILLVVIVYIDIFKKILISDSEYWVALSIVPIILLANLCLGIYHNLSVWYKVTDRTRFGAYISIVGALLTLGLNFTLIPLMSYMGSAIATLAAYGTMMVLSYFFGRKYYPVPYDLKKIGGYLVLSVTFSAIAFYGFDGNLIIGTALLLVFLLLVFLLEKKDLKRIMNR</sequence>
<feature type="transmembrane region" description="Helical" evidence="6">
    <location>
        <begin position="41"/>
        <end position="61"/>
    </location>
</feature>
<evidence type="ECO:0000256" key="2">
    <source>
        <dbReference type="ARBA" id="ARBA00022475"/>
    </source>
</evidence>
<dbReference type="InterPro" id="IPR050833">
    <property type="entry name" value="Poly_Biosynth_Transport"/>
</dbReference>
<dbReference type="RefSeq" id="WP_115122245.1">
    <property type="nucleotide sequence ID" value="NZ_QRAO01000001.1"/>
</dbReference>
<keyword evidence="2" id="KW-1003">Cell membrane</keyword>
<comment type="subcellular location">
    <subcellularLocation>
        <location evidence="1">Cell membrane</location>
        <topology evidence="1">Multi-pass membrane protein</topology>
    </subcellularLocation>
</comment>
<dbReference type="AlphaFoldDB" id="A0A370QJM8"/>
<protein>
    <submittedName>
        <fullName evidence="7">O-antigen/teichoic acid export membrane protein</fullName>
    </submittedName>
</protein>
<feature type="transmembrane region" description="Helical" evidence="6">
    <location>
        <begin position="376"/>
        <end position="395"/>
    </location>
</feature>
<dbReference type="GO" id="GO:0005886">
    <property type="term" value="C:plasma membrane"/>
    <property type="evidence" value="ECO:0007669"/>
    <property type="project" value="UniProtKB-SubCell"/>
</dbReference>
<feature type="transmembrane region" description="Helical" evidence="6">
    <location>
        <begin position="401"/>
        <end position="423"/>
    </location>
</feature>
<feature type="transmembrane region" description="Helical" evidence="6">
    <location>
        <begin position="12"/>
        <end position="35"/>
    </location>
</feature>
<dbReference type="OrthoDB" id="9814608at2"/>
<accession>A0A370QJM8</accession>
<dbReference type="PANTHER" id="PTHR30250:SF11">
    <property type="entry name" value="O-ANTIGEN TRANSPORTER-RELATED"/>
    <property type="match status" value="1"/>
</dbReference>
<comment type="caution">
    <text evidence="7">The sequence shown here is derived from an EMBL/GenBank/DDBJ whole genome shotgun (WGS) entry which is preliminary data.</text>
</comment>
<gene>
    <name evidence="7" type="ORF">C8D94_101426</name>
</gene>
<evidence type="ECO:0000256" key="1">
    <source>
        <dbReference type="ARBA" id="ARBA00004651"/>
    </source>
</evidence>
<feature type="transmembrane region" description="Helical" evidence="6">
    <location>
        <begin position="342"/>
        <end position="364"/>
    </location>
</feature>
<keyword evidence="8" id="KW-1185">Reference proteome</keyword>